<evidence type="ECO:0000256" key="1">
    <source>
        <dbReference type="SAM" id="MobiDB-lite"/>
    </source>
</evidence>
<dbReference type="KEGG" id="mlr:MELLADRAFT_101177"/>
<keyword evidence="2" id="KW-0472">Membrane</keyword>
<name>F4R3V4_MELLP</name>
<gene>
    <name evidence="3" type="ORF">MELLADRAFT_101177</name>
</gene>
<dbReference type="VEuPathDB" id="FungiDB:MELLADRAFT_101177"/>
<dbReference type="Proteomes" id="UP000001072">
    <property type="component" value="Unassembled WGS sequence"/>
</dbReference>
<evidence type="ECO:0000313" key="3">
    <source>
        <dbReference type="EMBL" id="EGG13097.1"/>
    </source>
</evidence>
<dbReference type="HOGENOM" id="CLU_391843_0_0_1"/>
<dbReference type="InParanoid" id="F4R3V4"/>
<sequence length="709" mass="81000">MSERMNLSCFGNLFRCALSATVCLTICMLWIARINWVYALSDIGAIPSFTRLTKIPRLDPSLSASIPSLTSAVKVESVEKVEPVEQVKPVEAFRDERILKLDRYQDPTSQKLLLHLMTSSKYQELGFAKKFKVIETVERKNKFALVEDKIAEVLEQNGLDVPKDTIRLQLWGKYANIAWDKLSGDQLEDYVKTIITKMNADTKGAKEISKRYAEAISRGNYGVIIDNEADDLLYLLLQFEDGIVPKFLISYGGFTELRYQSLVEFIEEACREYKIEPERIPKVYKGFPHPYKEGDERHPYDYEEGSGVIEEAKRVQYIEESQALEKSLKDDSGKEWKTDAWSDPTFKEGLDALRDLIDKEDYTAIAVLTSPAALHHVIDEDPRRARKVGVTMASPWTYDMNEKGVLYTRTYNSARQIDIMNKLLKSDVDFIGVGGGTARTEGMRTIHDYQHGNKGAKLYLDPGLKHLDTVISTESPFRLLRIIAHAGNNVSAGKWRDWDGYFSELWKYLEIKEPERPNLERLRKKPQGVIDLLEKEAEAKKAKLEEELKKKKEEMGKDDMLVDEDPKKLPSEVDLEKKKEEDKPPKVAGWNLDRLITLMKIWYLWGGEVLWQAPSADLHALITTEPSYVEGILGAVRYESKDWPAEFDKEGNPVPPKPILDQMINSDSSNLYSISNMRYNLVIDKLQGVLNKFNEASKASEHPALDSHK</sequence>
<proteinExistence type="predicted"/>
<evidence type="ECO:0000313" key="4">
    <source>
        <dbReference type="Proteomes" id="UP000001072"/>
    </source>
</evidence>
<keyword evidence="2" id="KW-1133">Transmembrane helix</keyword>
<evidence type="ECO:0000256" key="2">
    <source>
        <dbReference type="SAM" id="Phobius"/>
    </source>
</evidence>
<dbReference type="RefSeq" id="XP_007404035.1">
    <property type="nucleotide sequence ID" value="XM_007403973.1"/>
</dbReference>
<accession>F4R3V4</accession>
<dbReference type="GeneID" id="18921293"/>
<reference evidence="4" key="1">
    <citation type="journal article" date="2011" name="Proc. Natl. Acad. Sci. U.S.A.">
        <title>Obligate biotrophy features unraveled by the genomic analysis of rust fungi.</title>
        <authorList>
            <person name="Duplessis S."/>
            <person name="Cuomo C.A."/>
            <person name="Lin Y.-C."/>
            <person name="Aerts A."/>
            <person name="Tisserant E."/>
            <person name="Veneault-Fourrey C."/>
            <person name="Joly D.L."/>
            <person name="Hacquard S."/>
            <person name="Amselem J."/>
            <person name="Cantarel B.L."/>
            <person name="Chiu R."/>
            <person name="Coutinho P.M."/>
            <person name="Feau N."/>
            <person name="Field M."/>
            <person name="Frey P."/>
            <person name="Gelhaye E."/>
            <person name="Goldberg J."/>
            <person name="Grabherr M.G."/>
            <person name="Kodira C.D."/>
            <person name="Kohler A."/>
            <person name="Kuees U."/>
            <person name="Lindquist E.A."/>
            <person name="Lucas S.M."/>
            <person name="Mago R."/>
            <person name="Mauceli E."/>
            <person name="Morin E."/>
            <person name="Murat C."/>
            <person name="Pangilinan J.L."/>
            <person name="Park R."/>
            <person name="Pearson M."/>
            <person name="Quesneville H."/>
            <person name="Rouhier N."/>
            <person name="Sakthikumar S."/>
            <person name="Salamov A.A."/>
            <person name="Schmutz J."/>
            <person name="Selles B."/>
            <person name="Shapiro H."/>
            <person name="Tanguay P."/>
            <person name="Tuskan G.A."/>
            <person name="Henrissat B."/>
            <person name="Van de Peer Y."/>
            <person name="Rouze P."/>
            <person name="Ellis J.G."/>
            <person name="Dodds P.N."/>
            <person name="Schein J.E."/>
            <person name="Zhong S."/>
            <person name="Hamelin R.C."/>
            <person name="Grigoriev I.V."/>
            <person name="Szabo L.J."/>
            <person name="Martin F."/>
        </authorList>
    </citation>
    <scope>NUCLEOTIDE SEQUENCE [LARGE SCALE GENOMIC DNA]</scope>
    <source>
        <strain evidence="4">98AG31 / pathotype 3-4-7</strain>
    </source>
</reference>
<dbReference type="OrthoDB" id="2504536at2759"/>
<feature type="region of interest" description="Disordered" evidence="1">
    <location>
        <begin position="554"/>
        <end position="583"/>
    </location>
</feature>
<keyword evidence="2" id="KW-0812">Transmembrane</keyword>
<keyword evidence="4" id="KW-1185">Reference proteome</keyword>
<protein>
    <submittedName>
        <fullName evidence="3">Uncharacterized protein</fullName>
    </submittedName>
</protein>
<organism evidence="4">
    <name type="scientific">Melampsora larici-populina (strain 98AG31 / pathotype 3-4-7)</name>
    <name type="common">Poplar leaf rust fungus</name>
    <dbReference type="NCBI Taxonomy" id="747676"/>
    <lineage>
        <taxon>Eukaryota</taxon>
        <taxon>Fungi</taxon>
        <taxon>Dikarya</taxon>
        <taxon>Basidiomycota</taxon>
        <taxon>Pucciniomycotina</taxon>
        <taxon>Pucciniomycetes</taxon>
        <taxon>Pucciniales</taxon>
        <taxon>Melampsoraceae</taxon>
        <taxon>Melampsora</taxon>
    </lineage>
</organism>
<dbReference type="AlphaFoldDB" id="F4R3V4"/>
<feature type="transmembrane region" description="Helical" evidence="2">
    <location>
        <begin position="12"/>
        <end position="32"/>
    </location>
</feature>
<dbReference type="EMBL" id="GL883090">
    <property type="protein sequence ID" value="EGG13097.1"/>
    <property type="molecule type" value="Genomic_DNA"/>
</dbReference>